<dbReference type="GO" id="GO:0006415">
    <property type="term" value="P:translational termination"/>
    <property type="evidence" value="ECO:0007669"/>
    <property type="project" value="UniProtKB-ARBA"/>
</dbReference>
<evidence type="ECO:0000313" key="9">
    <source>
        <dbReference type="Proteomes" id="UP000270296"/>
    </source>
</evidence>
<dbReference type="Gene3D" id="3.40.50.300">
    <property type="entry name" value="P-loop containing nucleotide triphosphate hydrolases"/>
    <property type="match status" value="1"/>
</dbReference>
<dbReference type="InterPro" id="IPR009000">
    <property type="entry name" value="Transl_B-barrel_sf"/>
</dbReference>
<dbReference type="FunFam" id="2.40.30.10:FF:000020">
    <property type="entry name" value="Translation elongation factor EF-1"/>
    <property type="match status" value="1"/>
</dbReference>
<dbReference type="InterPro" id="IPR004161">
    <property type="entry name" value="EFTu-like_2"/>
</dbReference>
<dbReference type="InterPro" id="IPR050100">
    <property type="entry name" value="TRAFAC_GTPase_members"/>
</dbReference>
<dbReference type="InterPro" id="IPR054696">
    <property type="entry name" value="GTP-eEF1A_C"/>
</dbReference>
<evidence type="ECO:0000313" key="10">
    <source>
        <dbReference type="WBParaSite" id="SBAD_0000689801-mRNA-1"/>
    </source>
</evidence>
<evidence type="ECO:0000256" key="5">
    <source>
        <dbReference type="ARBA" id="ARBA00023134"/>
    </source>
</evidence>
<dbReference type="CDD" id="cd04089">
    <property type="entry name" value="eRF3_II"/>
    <property type="match status" value="1"/>
</dbReference>
<dbReference type="CDD" id="cd03704">
    <property type="entry name" value="eRF3_C_III"/>
    <property type="match status" value="1"/>
</dbReference>
<comment type="subcellular location">
    <subcellularLocation>
        <location evidence="1">Cytoplasm</location>
    </subcellularLocation>
</comment>
<keyword evidence="4" id="KW-0648">Protein biosynthesis</keyword>
<evidence type="ECO:0000256" key="4">
    <source>
        <dbReference type="ARBA" id="ARBA00022917"/>
    </source>
</evidence>
<evidence type="ECO:0000259" key="7">
    <source>
        <dbReference type="Pfam" id="PF22594"/>
    </source>
</evidence>
<sequence length="277" mass="31094">MDDPTVNWSEQRYNECRDKIIPVLKKVGFLPGKDLFFMPCSGITGAFLKEPIPESICPWYRGPCFIEHLDSLPSISRAKEGPVRVVLIDKYNDMGVVVMGKVESGIVTKGQNLMLMPNKTLVQALQLWSDDDETEQVSPGENIKIKLKGIDEDAVMPGFVLCSPDNLCVVGRIFDAQVVIYEHKSIICPGYSAVLHIHAAVEEVSVKTLICLIDKKTGEKSTKRPRFVKQDQLCIMRLESTEMFCLEPFKSFPQMGRFVLRDEGKTIAIGKVLKIVE</sequence>
<reference evidence="10" key="1">
    <citation type="submission" date="2016-06" db="UniProtKB">
        <authorList>
            <consortium name="WormBaseParasite"/>
        </authorList>
    </citation>
    <scope>IDENTIFICATION</scope>
</reference>
<dbReference type="Pfam" id="PF03144">
    <property type="entry name" value="GTP_EFTU_D2"/>
    <property type="match status" value="1"/>
</dbReference>
<dbReference type="GO" id="GO:0005737">
    <property type="term" value="C:cytoplasm"/>
    <property type="evidence" value="ECO:0007669"/>
    <property type="project" value="UniProtKB-SubCell"/>
</dbReference>
<proteinExistence type="predicted"/>
<evidence type="ECO:0000256" key="3">
    <source>
        <dbReference type="ARBA" id="ARBA00022741"/>
    </source>
</evidence>
<feature type="domain" description="Translation elongation factor EFTu-like" evidence="6">
    <location>
        <begin position="95"/>
        <end position="162"/>
    </location>
</feature>
<evidence type="ECO:0000259" key="6">
    <source>
        <dbReference type="Pfam" id="PF03144"/>
    </source>
</evidence>
<dbReference type="WBParaSite" id="SBAD_0000689801-mRNA-1">
    <property type="protein sequence ID" value="SBAD_0000689801-mRNA-1"/>
    <property type="gene ID" value="SBAD_0000689801"/>
</dbReference>
<dbReference type="SUPFAM" id="SSF50465">
    <property type="entry name" value="EF-Tu/eEF-1alpha/eIF2-gamma C-terminal domain"/>
    <property type="match status" value="1"/>
</dbReference>
<organism evidence="10">
    <name type="scientific">Soboliphyme baturini</name>
    <dbReference type="NCBI Taxonomy" id="241478"/>
    <lineage>
        <taxon>Eukaryota</taxon>
        <taxon>Metazoa</taxon>
        <taxon>Ecdysozoa</taxon>
        <taxon>Nematoda</taxon>
        <taxon>Enoplea</taxon>
        <taxon>Dorylaimia</taxon>
        <taxon>Dioctophymatida</taxon>
        <taxon>Dioctophymatoidea</taxon>
        <taxon>Soboliphymatidae</taxon>
        <taxon>Soboliphyme</taxon>
    </lineage>
</organism>
<dbReference type="OrthoDB" id="342024at2759"/>
<accession>A0A183ISP3</accession>
<dbReference type="Proteomes" id="UP000270296">
    <property type="component" value="Unassembled WGS sequence"/>
</dbReference>
<dbReference type="InterPro" id="IPR009001">
    <property type="entry name" value="Transl_elong_EF1A/Init_IF2_C"/>
</dbReference>
<dbReference type="AlphaFoldDB" id="A0A183ISP3"/>
<dbReference type="FunFam" id="2.40.30.10:FF:000017">
    <property type="entry name" value="Eukaryotic peptide chain release factor GTP-binding subunit"/>
    <property type="match status" value="1"/>
</dbReference>
<dbReference type="SUPFAM" id="SSF50447">
    <property type="entry name" value="Translation proteins"/>
    <property type="match status" value="1"/>
</dbReference>
<evidence type="ECO:0000256" key="2">
    <source>
        <dbReference type="ARBA" id="ARBA00022490"/>
    </source>
</evidence>
<evidence type="ECO:0000313" key="8">
    <source>
        <dbReference type="EMBL" id="VDP10479.1"/>
    </source>
</evidence>
<reference evidence="8 9" key="2">
    <citation type="submission" date="2018-11" db="EMBL/GenBank/DDBJ databases">
        <authorList>
            <consortium name="Pathogen Informatics"/>
        </authorList>
    </citation>
    <scope>NUCLEOTIDE SEQUENCE [LARGE SCALE GENOMIC DNA]</scope>
</reference>
<dbReference type="InterPro" id="IPR027417">
    <property type="entry name" value="P-loop_NTPase"/>
</dbReference>
<dbReference type="GO" id="GO:0003924">
    <property type="term" value="F:GTPase activity"/>
    <property type="evidence" value="ECO:0007669"/>
    <property type="project" value="UniProtKB-ARBA"/>
</dbReference>
<dbReference type="Pfam" id="PF22594">
    <property type="entry name" value="GTP-eEF1A_C"/>
    <property type="match status" value="1"/>
</dbReference>
<dbReference type="PANTHER" id="PTHR23115">
    <property type="entry name" value="TRANSLATION FACTOR"/>
    <property type="match status" value="1"/>
</dbReference>
<evidence type="ECO:0000256" key="1">
    <source>
        <dbReference type="ARBA" id="ARBA00004496"/>
    </source>
</evidence>
<gene>
    <name evidence="8" type="ORF">SBAD_LOCUS6640</name>
</gene>
<name>A0A183ISP3_9BILA</name>
<keyword evidence="3" id="KW-0547">Nucleotide-binding</keyword>
<dbReference type="Gene3D" id="2.40.30.10">
    <property type="entry name" value="Translation factors"/>
    <property type="match status" value="2"/>
</dbReference>
<dbReference type="GO" id="GO:0005525">
    <property type="term" value="F:GTP binding"/>
    <property type="evidence" value="ECO:0007669"/>
    <property type="project" value="UniProtKB-KW"/>
</dbReference>
<keyword evidence="2" id="KW-0963">Cytoplasm</keyword>
<keyword evidence="9" id="KW-1185">Reference proteome</keyword>
<dbReference type="EMBL" id="UZAM01009918">
    <property type="protein sequence ID" value="VDP10479.1"/>
    <property type="molecule type" value="Genomic_DNA"/>
</dbReference>
<protein>
    <submittedName>
        <fullName evidence="10">GTP_EFTU_D3 domain-containing protein</fullName>
    </submittedName>
</protein>
<feature type="domain" description="GTP-eEF1A C-terminal" evidence="7">
    <location>
        <begin position="174"/>
        <end position="272"/>
    </location>
</feature>
<keyword evidence="5" id="KW-0342">GTP-binding</keyword>